<gene>
    <name evidence="1" type="primary">LOC114800735</name>
</gene>
<protein>
    <recommendedName>
        <fullName evidence="3">Protein SSUH2 homolog</fullName>
    </recommendedName>
</protein>
<dbReference type="Ensembl" id="ENSDCDT00010015063.1">
    <property type="protein sequence ID" value="ENSDCDP00010014290.1"/>
    <property type="gene ID" value="ENSDCDG00010006547.1"/>
</dbReference>
<dbReference type="RefSeq" id="XP_028854294.1">
    <property type="nucleotide sequence ID" value="XM_028998461.1"/>
</dbReference>
<evidence type="ECO:0000313" key="2">
    <source>
        <dbReference type="Proteomes" id="UP000694580"/>
    </source>
</evidence>
<reference evidence="1" key="2">
    <citation type="submission" date="2025-08" db="UniProtKB">
        <authorList>
            <consortium name="Ensembl"/>
        </authorList>
    </citation>
    <scope>IDENTIFICATION</scope>
</reference>
<dbReference type="PANTHER" id="PTHR48465">
    <property type="entry name" value="PROTEIN SSUH2 HOMOLOG"/>
    <property type="match status" value="1"/>
</dbReference>
<dbReference type="AlphaFoldDB" id="A0AAY4B0T2"/>
<dbReference type="PANTHER" id="PTHR48465:SF1">
    <property type="entry name" value="PROTEIN SSUH2 HOMOLOG"/>
    <property type="match status" value="1"/>
</dbReference>
<dbReference type="GeneID" id="114800735"/>
<accession>A0AAY4B0T2</accession>
<evidence type="ECO:0000313" key="1">
    <source>
        <dbReference type="Ensembl" id="ENSDCDP00010014290.1"/>
    </source>
</evidence>
<sequence>MFNPGQAAPFLAPSNPAAPPVSGNFPGYEGFLGGGEGGFIPSPPLVLPTPPPGTAPPEWNLTCVCEEEARQAFLQYVSEHCCYGSGPAENGVITSREPFNTFRYSLQTFTESRKLEPKIEPYQGQPLDAGSQPVPPPWAIWVQAPPNFTELEKDVPVPFTSSIKDCVTCKKTGKCKCSACSGKGNQPCSDCRSTGSKAGVQCDKCNGSGRKCCSSCSGKGFKVCATCKGEKRLLEYLSLKVKWINDQEEFVTEKWSGLTKVKLRDVTGKKLFEDTQCLVYPVQNFPDVELCQASQKMVTEHQNKHSQTERILQQKQTIELIPVTKVTYQWEQKSYVFFVYGMESKVATDDYPDSCCLCTLI</sequence>
<name>A0AAY4B0T2_9TELE</name>
<evidence type="ECO:0008006" key="3">
    <source>
        <dbReference type="Google" id="ProtNLM"/>
    </source>
</evidence>
<dbReference type="GeneTree" id="ENSGT00940000163873"/>
<keyword evidence="2" id="KW-1185">Reference proteome</keyword>
<reference evidence="1 2" key="1">
    <citation type="submission" date="2020-06" db="EMBL/GenBank/DDBJ databases">
        <authorList>
            <consortium name="Wellcome Sanger Institute Data Sharing"/>
        </authorList>
    </citation>
    <scope>NUCLEOTIDE SEQUENCE [LARGE SCALE GENOMIC DNA]</scope>
</reference>
<dbReference type="InterPro" id="IPR052789">
    <property type="entry name" value="SSUH2_homolog"/>
</dbReference>
<dbReference type="Proteomes" id="UP000694580">
    <property type="component" value="Chromosome 12"/>
</dbReference>
<organism evidence="1 2">
    <name type="scientific">Denticeps clupeoides</name>
    <name type="common">denticle herring</name>
    <dbReference type="NCBI Taxonomy" id="299321"/>
    <lineage>
        <taxon>Eukaryota</taxon>
        <taxon>Metazoa</taxon>
        <taxon>Chordata</taxon>
        <taxon>Craniata</taxon>
        <taxon>Vertebrata</taxon>
        <taxon>Euteleostomi</taxon>
        <taxon>Actinopterygii</taxon>
        <taxon>Neopterygii</taxon>
        <taxon>Teleostei</taxon>
        <taxon>Clupei</taxon>
        <taxon>Clupeiformes</taxon>
        <taxon>Denticipitoidei</taxon>
        <taxon>Denticipitidae</taxon>
        <taxon>Denticeps</taxon>
    </lineage>
</organism>
<proteinExistence type="predicted"/>
<reference evidence="1" key="3">
    <citation type="submission" date="2025-09" db="UniProtKB">
        <authorList>
            <consortium name="Ensembl"/>
        </authorList>
    </citation>
    <scope>IDENTIFICATION</scope>
</reference>